<proteinExistence type="predicted"/>
<evidence type="ECO:0000256" key="1">
    <source>
        <dbReference type="SAM" id="Phobius"/>
    </source>
</evidence>
<reference evidence="2 3" key="1">
    <citation type="submission" date="2018-12" db="EMBL/GenBank/DDBJ databases">
        <title>Mesorhizobium carbonis sp. nov., isolated from coal mine water.</title>
        <authorList>
            <person name="Xin W."/>
            <person name="Xu Z."/>
            <person name="Xiang F."/>
            <person name="Zhang J."/>
            <person name="Xi L."/>
            <person name="Liu J."/>
        </authorList>
    </citation>
    <scope>NUCLEOTIDE SEQUENCE [LARGE SCALE GENOMIC DNA]</scope>
    <source>
        <strain evidence="2 3">B2.3</strain>
    </source>
</reference>
<dbReference type="OrthoDB" id="7926359at2"/>
<dbReference type="AlphaFoldDB" id="A0A3R9ZRA8"/>
<dbReference type="EMBL" id="RWKW01000047">
    <property type="protein sequence ID" value="RST85858.1"/>
    <property type="molecule type" value="Genomic_DNA"/>
</dbReference>
<dbReference type="Proteomes" id="UP000278398">
    <property type="component" value="Unassembled WGS sequence"/>
</dbReference>
<sequence>MADWRSWFGRASRDQPIPPLPGMDIAHEPRQLRFWQKKDFSVTDAVLVGVGVGLAAAAATFPWYVFMHQDQFGYATVRFEQTPTGSDLSGPFYTPRVQWRPSPATAEDLASLPLDHVATGTVVGSVEFDAPDPGPQTQPFPGTPPRFTLVHVANGRAMISDANGFFVVERGSVLPDSSRVLSIDNVDGKWRLKTSRDQVVELAE</sequence>
<dbReference type="RefSeq" id="WP_126700463.1">
    <property type="nucleotide sequence ID" value="NZ_RWKW01000047.1"/>
</dbReference>
<evidence type="ECO:0000313" key="2">
    <source>
        <dbReference type="EMBL" id="RST85858.1"/>
    </source>
</evidence>
<protein>
    <submittedName>
        <fullName evidence="2">Uncharacterized protein</fullName>
    </submittedName>
</protein>
<organism evidence="2 3">
    <name type="scientific">Aquibium carbonis</name>
    <dbReference type="NCBI Taxonomy" id="2495581"/>
    <lineage>
        <taxon>Bacteria</taxon>
        <taxon>Pseudomonadati</taxon>
        <taxon>Pseudomonadota</taxon>
        <taxon>Alphaproteobacteria</taxon>
        <taxon>Hyphomicrobiales</taxon>
        <taxon>Phyllobacteriaceae</taxon>
        <taxon>Aquibium</taxon>
    </lineage>
</organism>
<name>A0A3R9ZRA8_9HYPH</name>
<accession>A0A3R9ZRA8</accession>
<keyword evidence="3" id="KW-1185">Reference proteome</keyword>
<comment type="caution">
    <text evidence="2">The sequence shown here is derived from an EMBL/GenBank/DDBJ whole genome shotgun (WGS) entry which is preliminary data.</text>
</comment>
<feature type="transmembrane region" description="Helical" evidence="1">
    <location>
        <begin position="45"/>
        <end position="66"/>
    </location>
</feature>
<gene>
    <name evidence="2" type="ORF">EJC49_13510</name>
</gene>
<keyword evidence="1" id="KW-0472">Membrane</keyword>
<keyword evidence="1" id="KW-0812">Transmembrane</keyword>
<evidence type="ECO:0000313" key="3">
    <source>
        <dbReference type="Proteomes" id="UP000278398"/>
    </source>
</evidence>
<keyword evidence="1" id="KW-1133">Transmembrane helix</keyword>